<gene>
    <name evidence="2" type="ORF">H8S54_09200</name>
</gene>
<name>A0A8I0ACI4_9FIRM</name>
<dbReference type="EMBL" id="JACOOT010000021">
    <property type="protein sequence ID" value="MBC5651281.1"/>
    <property type="molecule type" value="Genomic_DNA"/>
</dbReference>
<reference evidence="2 3" key="1">
    <citation type="submission" date="2020-08" db="EMBL/GenBank/DDBJ databases">
        <title>Genome public.</title>
        <authorList>
            <person name="Liu C."/>
            <person name="Sun Q."/>
        </authorList>
    </citation>
    <scope>NUCLEOTIDE SEQUENCE [LARGE SCALE GENOMIC DNA]</scope>
    <source>
        <strain evidence="2 3">BX17</strain>
    </source>
</reference>
<dbReference type="InterPro" id="IPR018768">
    <property type="entry name" value="DUF2344"/>
</dbReference>
<evidence type="ECO:0000313" key="3">
    <source>
        <dbReference type="Proteomes" id="UP000652847"/>
    </source>
</evidence>
<dbReference type="Pfam" id="PF10105">
    <property type="entry name" value="DUF2344"/>
    <property type="match status" value="1"/>
</dbReference>
<proteinExistence type="predicted"/>
<feature type="domain" description="DUF2344" evidence="1">
    <location>
        <begin position="2"/>
        <end position="185"/>
    </location>
</feature>
<organism evidence="2 3">
    <name type="scientific">Blautia segnis</name>
    <dbReference type="NCBI Taxonomy" id="2763030"/>
    <lineage>
        <taxon>Bacteria</taxon>
        <taxon>Bacillati</taxon>
        <taxon>Bacillota</taxon>
        <taxon>Clostridia</taxon>
        <taxon>Lachnospirales</taxon>
        <taxon>Lachnospiraceae</taxon>
        <taxon>Blautia</taxon>
    </lineage>
</organism>
<protein>
    <submittedName>
        <fullName evidence="2">DUF2344 domain-containing protein</fullName>
    </submittedName>
</protein>
<sequence>MKVRIKFTKEGPMKFVGHLDTMRYFQKAVRRAELPIAFSGGYSPHMIMSFAAPLGVGVTSTGEYFDMELTETLPTDEICQRLDAQMVQGVKVLSARQVEDGKASKAMSLVAAADYLVEFREGKAPEEGWQNKIEEFMKQPEILVTKETKKGEKEVDIRPFIYKMALQENDRIFLSLASASANYTKPDAVIAAFAKWLGWELPEFACMIHRLEVYADLGDEKKHNFVSLESLGEEIK</sequence>
<accession>A0A8I0ACI4</accession>
<dbReference type="Proteomes" id="UP000652847">
    <property type="component" value="Unassembled WGS sequence"/>
</dbReference>
<dbReference type="NCBIfam" id="TIGR03936">
    <property type="entry name" value="sam_1_link_chp"/>
    <property type="match status" value="1"/>
</dbReference>
<keyword evidence="3" id="KW-1185">Reference proteome</keyword>
<evidence type="ECO:0000259" key="1">
    <source>
        <dbReference type="Pfam" id="PF10105"/>
    </source>
</evidence>
<comment type="caution">
    <text evidence="2">The sequence shown here is derived from an EMBL/GenBank/DDBJ whole genome shotgun (WGS) entry which is preliminary data.</text>
</comment>
<dbReference type="AlphaFoldDB" id="A0A8I0ACI4"/>
<dbReference type="RefSeq" id="WP_021924985.1">
    <property type="nucleotide sequence ID" value="NZ_JACOOT010000021.1"/>
</dbReference>
<evidence type="ECO:0000313" key="2">
    <source>
        <dbReference type="EMBL" id="MBC5651281.1"/>
    </source>
</evidence>